<keyword evidence="7" id="KW-1185">Reference proteome</keyword>
<dbReference type="GO" id="GO:0042254">
    <property type="term" value="P:ribosome biogenesis"/>
    <property type="evidence" value="ECO:0007669"/>
    <property type="project" value="UniProtKB-KW"/>
</dbReference>
<evidence type="ECO:0000256" key="3">
    <source>
        <dbReference type="ARBA" id="ARBA00015716"/>
    </source>
</evidence>
<dbReference type="KEGG" id="xbc:ELE36_07540"/>
<dbReference type="InterPro" id="IPR003772">
    <property type="entry name" value="YceD"/>
</dbReference>
<dbReference type="Pfam" id="PF02620">
    <property type="entry name" value="YceD"/>
    <property type="match status" value="1"/>
</dbReference>
<evidence type="ECO:0000313" key="6">
    <source>
        <dbReference type="EMBL" id="QBB72614.1"/>
    </source>
</evidence>
<comment type="similarity">
    <text evidence="2">Belongs to the DUF177 domain family.</text>
</comment>
<reference evidence="6 7" key="1">
    <citation type="submission" date="2019-01" db="EMBL/GenBank/DDBJ databases">
        <title>Pseudolysobacter antarctica gen. nov., sp. nov., isolated from Fildes Peninsula, Antarctica.</title>
        <authorList>
            <person name="Wei Z."/>
            <person name="Peng F."/>
        </authorList>
    </citation>
    <scope>NUCLEOTIDE SEQUENCE [LARGE SCALE GENOMIC DNA]</scope>
    <source>
        <strain evidence="6 7">AQ6-296</strain>
    </source>
</reference>
<dbReference type="OrthoDB" id="9786771at2"/>
<evidence type="ECO:0000256" key="2">
    <source>
        <dbReference type="ARBA" id="ARBA00010740"/>
    </source>
</evidence>
<name>A0A411HQ55_9GAMM</name>
<evidence type="ECO:0000256" key="4">
    <source>
        <dbReference type="ARBA" id="ARBA00022517"/>
    </source>
</evidence>
<gene>
    <name evidence="6" type="ORF">ELE36_07540</name>
</gene>
<dbReference type="GO" id="GO:0005829">
    <property type="term" value="C:cytosol"/>
    <property type="evidence" value="ECO:0007669"/>
    <property type="project" value="TreeGrafter"/>
</dbReference>
<accession>A0A411HQ55</accession>
<sequence length="160" mass="17653">MVTARRLFHGTLPLTAMPRLLASVAGPTGTVSYDLEFGRDELGVAYLQVRADVPLTLICQRTLEEFVLPVHIDSRLGLITSEEEESGLPEGYEPLLVTQDGMRLRDVIEDELILALPLIPMKPGTEDLPETVWSDEPGDVVEEPRKNPFAALGVLKKTPH</sequence>
<dbReference type="PANTHER" id="PTHR38099:SF1">
    <property type="entry name" value="LARGE RIBOSOMAL RNA SUBUNIT ACCUMULATION PROTEIN YCED"/>
    <property type="match status" value="1"/>
</dbReference>
<keyword evidence="4" id="KW-0690">Ribosome biogenesis</keyword>
<evidence type="ECO:0000256" key="5">
    <source>
        <dbReference type="ARBA" id="ARBA00031841"/>
    </source>
</evidence>
<evidence type="ECO:0000256" key="1">
    <source>
        <dbReference type="ARBA" id="ARBA00002868"/>
    </source>
</evidence>
<keyword evidence="6" id="KW-0238">DNA-binding</keyword>
<proteinExistence type="inferred from homology"/>
<dbReference type="EMBL" id="CP035704">
    <property type="protein sequence ID" value="QBB72614.1"/>
    <property type="molecule type" value="Genomic_DNA"/>
</dbReference>
<dbReference type="InterPro" id="IPR039255">
    <property type="entry name" value="YceD_bac"/>
</dbReference>
<protein>
    <recommendedName>
        <fullName evidence="3">Large ribosomal RNA subunit accumulation protein YceD</fullName>
    </recommendedName>
    <alternativeName>
        <fullName evidence="5">23S rRNA accumulation protein YceD</fullName>
    </alternativeName>
</protein>
<dbReference type="Proteomes" id="UP000291562">
    <property type="component" value="Chromosome"/>
</dbReference>
<dbReference type="GO" id="GO:0003677">
    <property type="term" value="F:DNA binding"/>
    <property type="evidence" value="ECO:0007669"/>
    <property type="project" value="UniProtKB-KW"/>
</dbReference>
<dbReference type="AlphaFoldDB" id="A0A411HQ55"/>
<organism evidence="6 7">
    <name type="scientific">Pseudolysobacter antarcticus</name>
    <dbReference type="NCBI Taxonomy" id="2511995"/>
    <lineage>
        <taxon>Bacteria</taxon>
        <taxon>Pseudomonadati</taxon>
        <taxon>Pseudomonadota</taxon>
        <taxon>Gammaproteobacteria</taxon>
        <taxon>Lysobacterales</taxon>
        <taxon>Rhodanobacteraceae</taxon>
        <taxon>Pseudolysobacter</taxon>
    </lineage>
</organism>
<evidence type="ECO:0000313" key="7">
    <source>
        <dbReference type="Proteomes" id="UP000291562"/>
    </source>
</evidence>
<dbReference type="PANTHER" id="PTHR38099">
    <property type="entry name" value="LARGE RIBOSOMAL RNA SUBUNIT ACCUMULATION PROTEIN YCED"/>
    <property type="match status" value="1"/>
</dbReference>
<comment type="function">
    <text evidence="1">Plays a role in synthesis, processing and/or stability of 23S rRNA.</text>
</comment>